<dbReference type="CDD" id="cd06257">
    <property type="entry name" value="DnaJ"/>
    <property type="match status" value="1"/>
</dbReference>
<evidence type="ECO:0000256" key="1">
    <source>
        <dbReference type="SAM" id="MobiDB-lite"/>
    </source>
</evidence>
<feature type="domain" description="J" evidence="2">
    <location>
        <begin position="226"/>
        <end position="290"/>
    </location>
</feature>
<comment type="caution">
    <text evidence="3">The sequence shown here is derived from an EMBL/GenBank/DDBJ whole genome shotgun (WGS) entry which is preliminary data.</text>
</comment>
<dbReference type="PANTHER" id="PTHR47422">
    <property type="entry name" value="DNAJ HEAT SHOCK N-TERMINAL DOMAIN-CONTAINING PROTEIN"/>
    <property type="match status" value="1"/>
</dbReference>
<accession>A0A8S1J0T7</accession>
<dbReference type="InterPro" id="IPR022226">
    <property type="entry name" value="DUF3752"/>
</dbReference>
<sequence>MGDGSRGHKKSHKRKDKGTGREGKKRRHGDKHGKRKRRDGESDVRGREKRKKRRESSPTASSPSVDTRGDQSAFAGREGCPDGGGQGTARPDWRKGDNSAEGGAPGSVDESGGGLAARFVPAIGPQLPPGVSIGQLADAAAVQEPEDPRDGRRGIGPCLPPDHNSNVGRGSENSIDEGSVDSAPLVGPMPPEVQEEAGAAPAGARDAEVLRVMAVVASAGPGSHPDAYDVLGVDPGASTSAVRKRYWMLSLLVHPDKCGHPKAQQAFQAVNHASKQLLDEKLRAAVDGGREDAKLRKMAEEAARQLQREQDWASVRAGRPLSSMPQATDGPPAREAWMTELPPERRPSKQPSQVSQTAFSRQGAFVRGDSSAWTSTPGMEERNQQLERLGCQGPHSSAVTKVASKGAPAHGVDKPGKKSLLEKHLEKLEKEKKSKKKSKGPGNDGAFANYRPFDRERDLQHPGTQTKSIGDMVKNAKSLHSRFTGGS</sequence>
<dbReference type="InterPro" id="IPR001623">
    <property type="entry name" value="DnaJ_domain"/>
</dbReference>
<dbReference type="SMART" id="SM00271">
    <property type="entry name" value="DnaJ"/>
    <property type="match status" value="1"/>
</dbReference>
<dbReference type="Pfam" id="PF12572">
    <property type="entry name" value="DUF3752"/>
    <property type="match status" value="1"/>
</dbReference>
<dbReference type="Proteomes" id="UP000708148">
    <property type="component" value="Unassembled WGS sequence"/>
</dbReference>
<reference evidence="3" key="1">
    <citation type="submission" date="2020-12" db="EMBL/GenBank/DDBJ databases">
        <authorList>
            <person name="Iha C."/>
        </authorList>
    </citation>
    <scope>NUCLEOTIDE SEQUENCE</scope>
</reference>
<dbReference type="InterPro" id="IPR036869">
    <property type="entry name" value="J_dom_sf"/>
</dbReference>
<protein>
    <recommendedName>
        <fullName evidence="2">J domain-containing protein</fullName>
    </recommendedName>
</protein>
<evidence type="ECO:0000313" key="3">
    <source>
        <dbReference type="EMBL" id="CAD7699649.1"/>
    </source>
</evidence>
<evidence type="ECO:0000313" key="4">
    <source>
        <dbReference type="Proteomes" id="UP000708148"/>
    </source>
</evidence>
<gene>
    <name evidence="3" type="ORF">OSTQU699_LOCUS5008</name>
</gene>
<feature type="compositionally biased region" description="Polar residues" evidence="1">
    <location>
        <begin position="349"/>
        <end position="360"/>
    </location>
</feature>
<name>A0A8S1J0T7_9CHLO</name>
<organism evidence="3 4">
    <name type="scientific">Ostreobium quekettii</name>
    <dbReference type="NCBI Taxonomy" id="121088"/>
    <lineage>
        <taxon>Eukaryota</taxon>
        <taxon>Viridiplantae</taxon>
        <taxon>Chlorophyta</taxon>
        <taxon>core chlorophytes</taxon>
        <taxon>Ulvophyceae</taxon>
        <taxon>TCBD clade</taxon>
        <taxon>Bryopsidales</taxon>
        <taxon>Ostreobineae</taxon>
        <taxon>Ostreobiaceae</taxon>
        <taxon>Ostreobium</taxon>
    </lineage>
</organism>
<dbReference type="Gene3D" id="1.10.287.110">
    <property type="entry name" value="DnaJ domain"/>
    <property type="match status" value="1"/>
</dbReference>
<dbReference type="AlphaFoldDB" id="A0A8S1J0T7"/>
<feature type="compositionally biased region" description="Basic and acidic residues" evidence="1">
    <location>
        <begin position="411"/>
        <end position="432"/>
    </location>
</feature>
<feature type="compositionally biased region" description="Polar residues" evidence="1">
    <location>
        <begin position="163"/>
        <end position="173"/>
    </location>
</feature>
<dbReference type="PRINTS" id="PR00625">
    <property type="entry name" value="JDOMAIN"/>
</dbReference>
<dbReference type="Pfam" id="PF00226">
    <property type="entry name" value="DnaJ"/>
    <property type="match status" value="1"/>
</dbReference>
<feature type="compositionally biased region" description="Basic and acidic residues" evidence="1">
    <location>
        <begin position="300"/>
        <end position="311"/>
    </location>
</feature>
<dbReference type="OrthoDB" id="342454at2759"/>
<dbReference type="EMBL" id="CAJHUC010001081">
    <property type="protein sequence ID" value="CAD7699649.1"/>
    <property type="molecule type" value="Genomic_DNA"/>
</dbReference>
<feature type="compositionally biased region" description="Basic residues" evidence="1">
    <location>
        <begin position="23"/>
        <end position="37"/>
    </location>
</feature>
<feature type="region of interest" description="Disordered" evidence="1">
    <location>
        <begin position="1"/>
        <end position="204"/>
    </location>
</feature>
<dbReference type="PROSITE" id="PS50076">
    <property type="entry name" value="DNAJ_2"/>
    <property type="match status" value="1"/>
</dbReference>
<feature type="compositionally biased region" description="Basic residues" evidence="1">
    <location>
        <begin position="7"/>
        <end position="16"/>
    </location>
</feature>
<keyword evidence="4" id="KW-1185">Reference proteome</keyword>
<feature type="region of interest" description="Disordered" evidence="1">
    <location>
        <begin position="300"/>
        <end position="487"/>
    </location>
</feature>
<proteinExistence type="predicted"/>
<evidence type="ECO:0000259" key="2">
    <source>
        <dbReference type="PROSITE" id="PS50076"/>
    </source>
</evidence>
<dbReference type="SUPFAM" id="SSF46565">
    <property type="entry name" value="Chaperone J-domain"/>
    <property type="match status" value="1"/>
</dbReference>
<dbReference type="PANTHER" id="PTHR47422:SF1">
    <property type="entry name" value="DNAJ HEAT SHOCK N-TERMINAL DOMAIN-CONTAINING PROTEIN"/>
    <property type="match status" value="1"/>
</dbReference>